<sequence length="155" mass="17441">MESYETSFTGKILKRGFWLYVWRISSGEKTVWYVGRTGDSSSANAASPFGRLSQHLDLRPSAKANMLATNLRNSDMIPDECEYNLLTLGPLFPEQSDFEDHKPYRDIVGKLEAELAYTLSQRGLLVLGTHPKRGDFDKTLFTEVLSKANAFVKNG</sequence>
<organism evidence="1 2">
    <name type="scientific">Pseudomonas lalucatii</name>
    <dbReference type="NCBI Taxonomy" id="1424203"/>
    <lineage>
        <taxon>Bacteria</taxon>
        <taxon>Pseudomonadati</taxon>
        <taxon>Pseudomonadota</taxon>
        <taxon>Gammaproteobacteria</taxon>
        <taxon>Pseudomonadales</taxon>
        <taxon>Pseudomonadaceae</taxon>
        <taxon>Pseudomonas</taxon>
    </lineage>
</organism>
<gene>
    <name evidence="1" type="ORF">I0D00_11905</name>
</gene>
<name>A0ABS5Q1I6_9PSED</name>
<evidence type="ECO:0000313" key="1">
    <source>
        <dbReference type="EMBL" id="MBS7662637.1"/>
    </source>
</evidence>
<reference evidence="1 2" key="1">
    <citation type="journal article" date="2021" name="Syst. Appl. Microbiol.">
        <title>Pseudomonas lalucatii sp. nov. isolated from Vallgornera, a karstic cave in Mallorca, Western Mediterranean.</title>
        <authorList>
            <person name="Busquets A."/>
            <person name="Mulet M."/>
            <person name="Gomila M."/>
            <person name="Garcia-Valdes E."/>
        </authorList>
    </citation>
    <scope>NUCLEOTIDE SEQUENCE [LARGE SCALE GENOMIC DNA]</scope>
    <source>
        <strain evidence="1 2">R1b54</strain>
    </source>
</reference>
<accession>A0ABS5Q1I6</accession>
<dbReference type="RefSeq" id="WP_213639934.1">
    <property type="nucleotide sequence ID" value="NZ_JADPMV010000001.1"/>
</dbReference>
<dbReference type="EMBL" id="JADPMV010000001">
    <property type="protein sequence ID" value="MBS7662637.1"/>
    <property type="molecule type" value="Genomic_DNA"/>
</dbReference>
<protein>
    <recommendedName>
        <fullName evidence="3">GIY-YIG domain-containing protein</fullName>
    </recommendedName>
</protein>
<evidence type="ECO:0000313" key="2">
    <source>
        <dbReference type="Proteomes" id="UP001196601"/>
    </source>
</evidence>
<dbReference type="Proteomes" id="UP001196601">
    <property type="component" value="Unassembled WGS sequence"/>
</dbReference>
<comment type="caution">
    <text evidence="1">The sequence shown here is derived from an EMBL/GenBank/DDBJ whole genome shotgun (WGS) entry which is preliminary data.</text>
</comment>
<proteinExistence type="predicted"/>
<keyword evidence="2" id="KW-1185">Reference proteome</keyword>
<evidence type="ECO:0008006" key="3">
    <source>
        <dbReference type="Google" id="ProtNLM"/>
    </source>
</evidence>